<dbReference type="RefSeq" id="WP_223019772.1">
    <property type="nucleotide sequence ID" value="NZ_CP078143.1"/>
</dbReference>
<sequence length="50" mass="5666">MGFTPQQVNEMSVWQYLAAVDGYMAAHAGEQDGLSGSEVDELWEWMQEKD</sequence>
<keyword evidence="2" id="KW-1185">Reference proteome</keyword>
<name>A0ABW0T7K5_9HYPH</name>
<reference evidence="2" key="1">
    <citation type="journal article" date="2019" name="Int. J. Syst. Evol. Microbiol.">
        <title>The Global Catalogue of Microorganisms (GCM) 10K type strain sequencing project: providing services to taxonomists for standard genome sequencing and annotation.</title>
        <authorList>
            <consortium name="The Broad Institute Genomics Platform"/>
            <consortium name="The Broad Institute Genome Sequencing Center for Infectious Disease"/>
            <person name="Wu L."/>
            <person name="Ma J."/>
        </authorList>
    </citation>
    <scope>NUCLEOTIDE SEQUENCE [LARGE SCALE GENOMIC DNA]</scope>
    <source>
        <strain evidence="2">JCM 3366</strain>
    </source>
</reference>
<evidence type="ECO:0000313" key="1">
    <source>
        <dbReference type="EMBL" id="MFC5584435.1"/>
    </source>
</evidence>
<organism evidence="1 2">
    <name type="scientific">Nitratireductor kimnyeongensis</name>
    <dbReference type="NCBI Taxonomy" id="430679"/>
    <lineage>
        <taxon>Bacteria</taxon>
        <taxon>Pseudomonadati</taxon>
        <taxon>Pseudomonadota</taxon>
        <taxon>Alphaproteobacteria</taxon>
        <taxon>Hyphomicrobiales</taxon>
        <taxon>Phyllobacteriaceae</taxon>
        <taxon>Nitratireductor</taxon>
    </lineage>
</organism>
<protein>
    <submittedName>
        <fullName evidence="1">Uncharacterized protein</fullName>
    </submittedName>
</protein>
<dbReference type="Proteomes" id="UP001596107">
    <property type="component" value="Unassembled WGS sequence"/>
</dbReference>
<comment type="caution">
    <text evidence="1">The sequence shown here is derived from an EMBL/GenBank/DDBJ whole genome shotgun (WGS) entry which is preliminary data.</text>
</comment>
<accession>A0ABW0T7K5</accession>
<dbReference type="EMBL" id="JBHSNB010000001">
    <property type="protein sequence ID" value="MFC5584435.1"/>
    <property type="molecule type" value="Genomic_DNA"/>
</dbReference>
<evidence type="ECO:0000313" key="2">
    <source>
        <dbReference type="Proteomes" id="UP001596107"/>
    </source>
</evidence>
<gene>
    <name evidence="1" type="ORF">ACFPOD_04875</name>
</gene>
<proteinExistence type="predicted"/>